<dbReference type="Gene3D" id="1.10.10.60">
    <property type="entry name" value="Homeodomain-like"/>
    <property type="match status" value="2"/>
</dbReference>
<evidence type="ECO:0000313" key="6">
    <source>
        <dbReference type="Proteomes" id="UP000309676"/>
    </source>
</evidence>
<dbReference type="PANTHER" id="PTHR46796">
    <property type="entry name" value="HTH-TYPE TRANSCRIPTIONAL ACTIVATOR RHAS-RELATED"/>
    <property type="match status" value="1"/>
</dbReference>
<evidence type="ECO:0000256" key="3">
    <source>
        <dbReference type="ARBA" id="ARBA00023163"/>
    </source>
</evidence>
<dbReference type="InterPro" id="IPR050204">
    <property type="entry name" value="AraC_XylS_family_regulators"/>
</dbReference>
<dbReference type="SUPFAM" id="SSF51215">
    <property type="entry name" value="Regulatory protein AraC"/>
    <property type="match status" value="1"/>
</dbReference>
<dbReference type="SMART" id="SM00342">
    <property type="entry name" value="HTH_ARAC"/>
    <property type="match status" value="1"/>
</dbReference>
<keyword evidence="1" id="KW-0805">Transcription regulation</keyword>
<keyword evidence="3" id="KW-0804">Transcription</keyword>
<dbReference type="InterPro" id="IPR037923">
    <property type="entry name" value="HTH-like"/>
</dbReference>
<dbReference type="GO" id="GO:0043565">
    <property type="term" value="F:sequence-specific DNA binding"/>
    <property type="evidence" value="ECO:0007669"/>
    <property type="project" value="InterPro"/>
</dbReference>
<dbReference type="EMBL" id="VCIW01000019">
    <property type="protein sequence ID" value="TLS49690.1"/>
    <property type="molecule type" value="Genomic_DNA"/>
</dbReference>
<proteinExistence type="predicted"/>
<accession>A0A5R9G6F5</accession>
<dbReference type="SUPFAM" id="SSF46689">
    <property type="entry name" value="Homeodomain-like"/>
    <property type="match status" value="2"/>
</dbReference>
<dbReference type="PROSITE" id="PS01124">
    <property type="entry name" value="HTH_ARAC_FAMILY_2"/>
    <property type="match status" value="1"/>
</dbReference>
<dbReference type="GO" id="GO:0003700">
    <property type="term" value="F:DNA-binding transcription factor activity"/>
    <property type="evidence" value="ECO:0007669"/>
    <property type="project" value="InterPro"/>
</dbReference>
<dbReference type="RefSeq" id="WP_138196843.1">
    <property type="nucleotide sequence ID" value="NZ_VCIW01000019.1"/>
</dbReference>
<organism evidence="5 6">
    <name type="scientific">Paenibacillus antri</name>
    <dbReference type="NCBI Taxonomy" id="2582848"/>
    <lineage>
        <taxon>Bacteria</taxon>
        <taxon>Bacillati</taxon>
        <taxon>Bacillota</taxon>
        <taxon>Bacilli</taxon>
        <taxon>Bacillales</taxon>
        <taxon>Paenibacillaceae</taxon>
        <taxon>Paenibacillus</taxon>
    </lineage>
</organism>
<comment type="caution">
    <text evidence="5">The sequence shown here is derived from an EMBL/GenBank/DDBJ whole genome shotgun (WGS) entry which is preliminary data.</text>
</comment>
<dbReference type="AlphaFoldDB" id="A0A5R9G6F5"/>
<dbReference type="CDD" id="cd02208">
    <property type="entry name" value="cupin_RmlC-like"/>
    <property type="match status" value="1"/>
</dbReference>
<reference evidence="5 6" key="1">
    <citation type="submission" date="2019-05" db="EMBL/GenBank/DDBJ databases">
        <authorList>
            <person name="Narsing Rao M.P."/>
            <person name="Li W.J."/>
        </authorList>
    </citation>
    <scope>NUCLEOTIDE SEQUENCE [LARGE SCALE GENOMIC DNA]</scope>
    <source>
        <strain evidence="5 6">SYSU_K30003</strain>
    </source>
</reference>
<dbReference type="Pfam" id="PF02311">
    <property type="entry name" value="AraC_binding"/>
    <property type="match status" value="1"/>
</dbReference>
<evidence type="ECO:0000313" key="5">
    <source>
        <dbReference type="EMBL" id="TLS49690.1"/>
    </source>
</evidence>
<dbReference type="InterPro" id="IPR018060">
    <property type="entry name" value="HTH_AraC"/>
</dbReference>
<dbReference type="Proteomes" id="UP000309676">
    <property type="component" value="Unassembled WGS sequence"/>
</dbReference>
<dbReference type="InterPro" id="IPR003313">
    <property type="entry name" value="AraC-bd"/>
</dbReference>
<dbReference type="Pfam" id="PF12833">
    <property type="entry name" value="HTH_18"/>
    <property type="match status" value="1"/>
</dbReference>
<gene>
    <name evidence="5" type="ORF">FE782_23750</name>
</gene>
<keyword evidence="2" id="KW-0238">DNA-binding</keyword>
<evidence type="ECO:0000256" key="1">
    <source>
        <dbReference type="ARBA" id="ARBA00023015"/>
    </source>
</evidence>
<evidence type="ECO:0000259" key="4">
    <source>
        <dbReference type="PROSITE" id="PS01124"/>
    </source>
</evidence>
<dbReference type="InterPro" id="IPR009057">
    <property type="entry name" value="Homeodomain-like_sf"/>
</dbReference>
<keyword evidence="6" id="KW-1185">Reference proteome</keyword>
<sequence length="291" mass="32651">MSTAGPIAPYVRESDHASRRPWRVPERRLLDYLLVFVRRGSCVFTIDGRRHAFRDGDFVLIQPGSLCELEGLTETETPFAHFDIFYTPDRERSFPTRPGQTDLSAYADLLQPRLDDVLGYPVPVRLRPRDPKRMRDALLRLVDAWLEGGPFASLRAQAPATELVAMIAEDHAPPGQGGTPKGEPPDALRWIPSYLSLHLHEPLTVDTMAARAGLSPSRFAAKFKATYGLPPHRYLLEMRLSHARELLRTTALSQEAVAAYCGFADIHHFSKAFKRRTGVTPGAWREEGARS</sequence>
<evidence type="ECO:0000256" key="2">
    <source>
        <dbReference type="ARBA" id="ARBA00023125"/>
    </source>
</evidence>
<dbReference type="OrthoDB" id="249627at2"/>
<protein>
    <submittedName>
        <fullName evidence="5">Helix-turn-helix domain-containing protein</fullName>
    </submittedName>
</protein>
<name>A0A5R9G6F5_9BACL</name>
<feature type="domain" description="HTH araC/xylS-type" evidence="4">
    <location>
        <begin position="189"/>
        <end position="287"/>
    </location>
</feature>